<keyword evidence="2" id="KW-0963">Cytoplasm</keyword>
<evidence type="ECO:0000256" key="2">
    <source>
        <dbReference type="HAMAP-Rule" id="MF_01477"/>
    </source>
</evidence>
<proteinExistence type="inferred from homology"/>
<comment type="subunit">
    <text evidence="2">Interacts with ribosomal protein uL14 (rplN).</text>
</comment>
<dbReference type="GO" id="GO:0005737">
    <property type="term" value="C:cytoplasm"/>
    <property type="evidence" value="ECO:0007669"/>
    <property type="project" value="UniProtKB-SubCell"/>
</dbReference>
<dbReference type="AlphaFoldDB" id="A0A7C4U7U0"/>
<dbReference type="PANTHER" id="PTHR21043">
    <property type="entry name" value="IOJAP SUPERFAMILY ORTHOLOG"/>
    <property type="match status" value="1"/>
</dbReference>
<dbReference type="GO" id="GO:0090071">
    <property type="term" value="P:negative regulation of ribosome biogenesis"/>
    <property type="evidence" value="ECO:0007669"/>
    <property type="project" value="UniProtKB-UniRule"/>
</dbReference>
<name>A0A7C4U7U0_UNCW3</name>
<reference evidence="3" key="1">
    <citation type="journal article" date="2020" name="mSystems">
        <title>Genome- and Community-Level Interaction Insights into Carbon Utilization and Element Cycling Functions of Hydrothermarchaeota in Hydrothermal Sediment.</title>
        <authorList>
            <person name="Zhou Z."/>
            <person name="Liu Y."/>
            <person name="Xu W."/>
            <person name="Pan J."/>
            <person name="Luo Z.H."/>
            <person name="Li M."/>
        </authorList>
    </citation>
    <scope>NUCLEOTIDE SEQUENCE [LARGE SCALE GENOMIC DNA]</scope>
    <source>
        <strain evidence="3">SpSt-780</strain>
    </source>
</reference>
<dbReference type="Gene3D" id="3.30.460.10">
    <property type="entry name" value="Beta Polymerase, domain 2"/>
    <property type="match status" value="1"/>
</dbReference>
<keyword evidence="2" id="KW-0678">Repressor</keyword>
<organism evidence="3">
    <name type="scientific">candidate division WOR-3 bacterium</name>
    <dbReference type="NCBI Taxonomy" id="2052148"/>
    <lineage>
        <taxon>Bacteria</taxon>
        <taxon>Bacteria division WOR-3</taxon>
    </lineage>
</organism>
<sequence>MRIKQKFLKKEKGLKRITKKSIDAIMKIIYEKKGYSILCIDLRKFDTITDFFIICSAESDQHTRAIAEELIEKLEGKYFLHHIEGIEYGHWILLDYIDFIIHIFTEEERQFYNIERLWGDAKMWGYNEEEDRGES</sequence>
<dbReference type="HAMAP" id="MF_01477">
    <property type="entry name" value="Iojap_RsfS"/>
    <property type="match status" value="1"/>
</dbReference>
<dbReference type="InterPro" id="IPR043519">
    <property type="entry name" value="NT_sf"/>
</dbReference>
<dbReference type="InterPro" id="IPR004394">
    <property type="entry name" value="Iojap/RsfS/C7orf30"/>
</dbReference>
<dbReference type="Pfam" id="PF02410">
    <property type="entry name" value="RsfS"/>
    <property type="match status" value="1"/>
</dbReference>
<evidence type="ECO:0000313" key="3">
    <source>
        <dbReference type="EMBL" id="HGW92236.1"/>
    </source>
</evidence>
<dbReference type="EMBL" id="DTHG01000083">
    <property type="protein sequence ID" value="HGW92236.1"/>
    <property type="molecule type" value="Genomic_DNA"/>
</dbReference>
<comment type="subcellular location">
    <subcellularLocation>
        <location evidence="2">Cytoplasm</location>
    </subcellularLocation>
</comment>
<dbReference type="GO" id="GO:0017148">
    <property type="term" value="P:negative regulation of translation"/>
    <property type="evidence" value="ECO:0007669"/>
    <property type="project" value="UniProtKB-UniRule"/>
</dbReference>
<keyword evidence="2" id="KW-0810">Translation regulation</keyword>
<dbReference type="SUPFAM" id="SSF81301">
    <property type="entry name" value="Nucleotidyltransferase"/>
    <property type="match status" value="1"/>
</dbReference>
<protein>
    <recommendedName>
        <fullName evidence="2">Ribosomal silencing factor RsfS</fullName>
    </recommendedName>
</protein>
<dbReference type="NCBIfam" id="TIGR00090">
    <property type="entry name" value="rsfS_iojap_ybeB"/>
    <property type="match status" value="1"/>
</dbReference>
<comment type="function">
    <text evidence="2">Functions as a ribosomal silencing factor. Interacts with ribosomal protein uL14 (rplN), blocking formation of intersubunit bridge B8. Prevents association of the 30S and 50S ribosomal subunits and the formation of functional ribosomes, thus repressing translation.</text>
</comment>
<comment type="caution">
    <text evidence="3">The sequence shown here is derived from an EMBL/GenBank/DDBJ whole genome shotgun (WGS) entry which is preliminary data.</text>
</comment>
<dbReference type="GO" id="GO:0042256">
    <property type="term" value="P:cytosolic ribosome assembly"/>
    <property type="evidence" value="ECO:0007669"/>
    <property type="project" value="UniProtKB-UniRule"/>
</dbReference>
<comment type="similarity">
    <text evidence="1 2">Belongs to the Iojap/RsfS family.</text>
</comment>
<gene>
    <name evidence="2 3" type="primary">rsfS</name>
    <name evidence="3" type="ORF">ENV67_06840</name>
</gene>
<dbReference type="PANTHER" id="PTHR21043:SF0">
    <property type="entry name" value="MITOCHONDRIAL ASSEMBLY OF RIBOSOMAL LARGE SUBUNIT PROTEIN 1"/>
    <property type="match status" value="1"/>
</dbReference>
<evidence type="ECO:0000256" key="1">
    <source>
        <dbReference type="ARBA" id="ARBA00010574"/>
    </source>
</evidence>
<dbReference type="GO" id="GO:0043023">
    <property type="term" value="F:ribosomal large subunit binding"/>
    <property type="evidence" value="ECO:0007669"/>
    <property type="project" value="TreeGrafter"/>
</dbReference>
<accession>A0A7C4U7U0</accession>